<reference evidence="1" key="1">
    <citation type="submission" date="2024-09" db="EMBL/GenBank/DDBJ databases">
        <title>Black Yeasts Isolated from many extreme environments.</title>
        <authorList>
            <person name="Coleine C."/>
            <person name="Stajich J.E."/>
            <person name="Selbmann L."/>
        </authorList>
    </citation>
    <scope>NUCLEOTIDE SEQUENCE</scope>
    <source>
        <strain evidence="1">CCFEE 5737</strain>
    </source>
</reference>
<comment type="caution">
    <text evidence="1">The sequence shown here is derived from an EMBL/GenBank/DDBJ whole genome shotgun (WGS) entry which is preliminary data.</text>
</comment>
<accession>A0ACC3DHS2</accession>
<organism evidence="1 2">
    <name type="scientific">Coniosporium uncinatum</name>
    <dbReference type="NCBI Taxonomy" id="93489"/>
    <lineage>
        <taxon>Eukaryota</taxon>
        <taxon>Fungi</taxon>
        <taxon>Dikarya</taxon>
        <taxon>Ascomycota</taxon>
        <taxon>Pezizomycotina</taxon>
        <taxon>Dothideomycetes</taxon>
        <taxon>Dothideomycetes incertae sedis</taxon>
        <taxon>Coniosporium</taxon>
    </lineage>
</organism>
<name>A0ACC3DHS2_9PEZI</name>
<keyword evidence="2" id="KW-1185">Reference proteome</keyword>
<evidence type="ECO:0000313" key="1">
    <source>
        <dbReference type="EMBL" id="KAK3076166.1"/>
    </source>
</evidence>
<evidence type="ECO:0000313" key="2">
    <source>
        <dbReference type="Proteomes" id="UP001186974"/>
    </source>
</evidence>
<feature type="non-terminal residue" evidence="1">
    <location>
        <position position="479"/>
    </location>
</feature>
<proteinExistence type="predicted"/>
<protein>
    <submittedName>
        <fullName evidence="1">Uncharacterized protein</fullName>
    </submittedName>
</protein>
<sequence length="479" mass="53234">MDVTLMVPSVPDQTEDRRVRTAGSTVGLVAYGMADTLGRNEHLSTIDMVIPKFRSHDDETIFGMFDGQALSGGGSKIAKYLAENFKDQFSEELDRLRPQETPADALRRTYLSINKDLATTAQQHDGKTTTNPLAHRGSVAAPELTEDDIHSGCIATVMFLKEMELFISNIGDAQALLIHSEGSHRVITRKHDPAEASERQRIREAGGFVSRQGKLNDVLEVSRAFGYIQMSPAVIAAPHVSQFTIRESDEIILVATRELWDYLTPDFAVDVARSERGDLMRAAQKLRDLAIAFGATNKIMVMMIGVSDLRRKERARFRTHSMSMGPSGSPDDFLAARRGKRGRDAVADSKLARLDQEVDAPIGDVSLVFTDIKNSTLLWETYPIAMRSAIKMHNEVMRRHLRIIGGYEVKTEGDAFMVAFSTVTSALLWCFTIQSQLLEVQWPQEILNSVNGQEVLDADGNVIFRGLSVRMGIHWGQPV</sequence>
<dbReference type="EMBL" id="JAWDJW010004291">
    <property type="protein sequence ID" value="KAK3076166.1"/>
    <property type="molecule type" value="Genomic_DNA"/>
</dbReference>
<gene>
    <name evidence="1" type="ORF">LTS18_013738</name>
</gene>
<dbReference type="Proteomes" id="UP001186974">
    <property type="component" value="Unassembled WGS sequence"/>
</dbReference>